<evidence type="ECO:0000313" key="7">
    <source>
        <dbReference type="Proteomes" id="UP001217089"/>
    </source>
</evidence>
<name>A0ABQ9E796_TEGGR</name>
<comment type="caution">
    <text evidence="6">The sequence shown here is derived from an EMBL/GenBank/DDBJ whole genome shotgun (WGS) entry which is preliminary data.</text>
</comment>
<dbReference type="Gene3D" id="1.20.1740.10">
    <property type="entry name" value="Amino acid/polyamine transporter I"/>
    <property type="match status" value="1"/>
</dbReference>
<evidence type="ECO:0000256" key="3">
    <source>
        <dbReference type="ARBA" id="ARBA00022989"/>
    </source>
</evidence>
<dbReference type="Proteomes" id="UP001217089">
    <property type="component" value="Unassembled WGS sequence"/>
</dbReference>
<feature type="transmembrane region" description="Helical" evidence="5">
    <location>
        <begin position="73"/>
        <end position="93"/>
    </location>
</feature>
<feature type="transmembrane region" description="Helical" evidence="5">
    <location>
        <begin position="114"/>
        <end position="143"/>
    </location>
</feature>
<reference evidence="6 7" key="1">
    <citation type="submission" date="2022-12" db="EMBL/GenBank/DDBJ databases">
        <title>Chromosome-level genome of Tegillarca granosa.</title>
        <authorList>
            <person name="Kim J."/>
        </authorList>
    </citation>
    <scope>NUCLEOTIDE SEQUENCE [LARGE SCALE GENOMIC DNA]</scope>
    <source>
        <strain evidence="6">Teg-2019</strain>
        <tissue evidence="6">Adductor muscle</tissue>
    </source>
</reference>
<keyword evidence="4 5" id="KW-0472">Membrane</keyword>
<dbReference type="PANTHER" id="PTHR11785">
    <property type="entry name" value="AMINO ACID TRANSPORTER"/>
    <property type="match status" value="1"/>
</dbReference>
<comment type="subcellular location">
    <subcellularLocation>
        <location evidence="1">Membrane</location>
        <topology evidence="1">Multi-pass membrane protein</topology>
    </subcellularLocation>
</comment>
<keyword evidence="7" id="KW-1185">Reference proteome</keyword>
<dbReference type="EMBL" id="JARBDR010000919">
    <property type="protein sequence ID" value="KAJ8300271.1"/>
    <property type="molecule type" value="Genomic_DNA"/>
</dbReference>
<sequence>MIRHFYVNACILNLPKAIWISIILVTVIYTLANIAYFTTVSREEVLGGAAVAVMFSKRLYGIMWWLMPIFVSLSTFGGVNGILFTTARLFYVGGREGHMPKVLSMIQIKRLTPMPAVVFMVRLIWPIIYTIGTIFLVILPLYASPVETDGVTLFLQKLFEVIPEEGKKSE</sequence>
<evidence type="ECO:0000256" key="1">
    <source>
        <dbReference type="ARBA" id="ARBA00004141"/>
    </source>
</evidence>
<protein>
    <recommendedName>
        <fullName evidence="8">RDD domain-containing protein</fullName>
    </recommendedName>
</protein>
<dbReference type="InterPro" id="IPR050598">
    <property type="entry name" value="AminoAcid_Transporter"/>
</dbReference>
<keyword evidence="2 5" id="KW-0812">Transmembrane</keyword>
<dbReference type="PANTHER" id="PTHR11785:SF531">
    <property type="entry name" value="LARGE NEUTRAL AMINO ACIDS TRANSPORTER SMALL SUBUNIT 1"/>
    <property type="match status" value="1"/>
</dbReference>
<evidence type="ECO:0000256" key="5">
    <source>
        <dbReference type="SAM" id="Phobius"/>
    </source>
</evidence>
<evidence type="ECO:0008006" key="8">
    <source>
        <dbReference type="Google" id="ProtNLM"/>
    </source>
</evidence>
<accession>A0ABQ9E796</accession>
<evidence type="ECO:0000313" key="6">
    <source>
        <dbReference type="EMBL" id="KAJ8300271.1"/>
    </source>
</evidence>
<dbReference type="InterPro" id="IPR002293">
    <property type="entry name" value="AA/rel_permease1"/>
</dbReference>
<evidence type="ECO:0000256" key="4">
    <source>
        <dbReference type="ARBA" id="ARBA00023136"/>
    </source>
</evidence>
<keyword evidence="3 5" id="KW-1133">Transmembrane helix</keyword>
<dbReference type="Pfam" id="PF13520">
    <property type="entry name" value="AA_permease_2"/>
    <property type="match status" value="1"/>
</dbReference>
<organism evidence="6 7">
    <name type="scientific">Tegillarca granosa</name>
    <name type="common">Malaysian cockle</name>
    <name type="synonym">Anadara granosa</name>
    <dbReference type="NCBI Taxonomy" id="220873"/>
    <lineage>
        <taxon>Eukaryota</taxon>
        <taxon>Metazoa</taxon>
        <taxon>Spiralia</taxon>
        <taxon>Lophotrochozoa</taxon>
        <taxon>Mollusca</taxon>
        <taxon>Bivalvia</taxon>
        <taxon>Autobranchia</taxon>
        <taxon>Pteriomorphia</taxon>
        <taxon>Arcoida</taxon>
        <taxon>Arcoidea</taxon>
        <taxon>Arcidae</taxon>
        <taxon>Tegillarca</taxon>
    </lineage>
</organism>
<gene>
    <name evidence="6" type="ORF">KUTeg_021790</name>
</gene>
<feature type="transmembrane region" description="Helical" evidence="5">
    <location>
        <begin position="17"/>
        <end position="38"/>
    </location>
</feature>
<proteinExistence type="predicted"/>
<evidence type="ECO:0000256" key="2">
    <source>
        <dbReference type="ARBA" id="ARBA00022692"/>
    </source>
</evidence>